<gene>
    <name evidence="6" type="ORF">INQ42_03355</name>
</gene>
<feature type="domain" description="HotDog ACOT-type" evidence="5">
    <location>
        <begin position="42"/>
        <end position="154"/>
    </location>
</feature>
<dbReference type="Pfam" id="PF03061">
    <property type="entry name" value="4HBT"/>
    <property type="match status" value="1"/>
</dbReference>
<feature type="compositionally biased region" description="Gly residues" evidence="4">
    <location>
        <begin position="1"/>
        <end position="11"/>
    </location>
</feature>
<evidence type="ECO:0000313" key="7">
    <source>
        <dbReference type="Proteomes" id="UP000593932"/>
    </source>
</evidence>
<proteinExistence type="inferred from homology"/>
<dbReference type="Proteomes" id="UP000593932">
    <property type="component" value="Chromosome"/>
</dbReference>
<dbReference type="Gene3D" id="3.10.129.10">
    <property type="entry name" value="Hotdog Thioesterase"/>
    <property type="match status" value="1"/>
</dbReference>
<comment type="similarity">
    <text evidence="1">Belongs to the acyl coenzyme A hydrolase family.</text>
</comment>
<dbReference type="InterPro" id="IPR033120">
    <property type="entry name" value="HOTDOG_ACOT"/>
</dbReference>
<name>A0A7S6ULU3_9GAMM</name>
<dbReference type="EMBL" id="CP063657">
    <property type="protein sequence ID" value="QOW22641.1"/>
    <property type="molecule type" value="Genomic_DNA"/>
</dbReference>
<evidence type="ECO:0000313" key="6">
    <source>
        <dbReference type="EMBL" id="QOW22641.1"/>
    </source>
</evidence>
<reference evidence="6 7" key="1">
    <citation type="submission" date="2020-10" db="EMBL/GenBank/DDBJ databases">
        <title>complete genome sequencing of Lysobacter sp. H23M41.</title>
        <authorList>
            <person name="Bae J.-W."/>
            <person name="Lee S.-Y."/>
        </authorList>
    </citation>
    <scope>NUCLEOTIDE SEQUENCE [LARGE SCALE GENOMIC DNA]</scope>
    <source>
        <strain evidence="6 7">H23M41</strain>
    </source>
</reference>
<organism evidence="6 7">
    <name type="scientific">Novilysobacter avium</name>
    <dbReference type="NCBI Taxonomy" id="2781023"/>
    <lineage>
        <taxon>Bacteria</taxon>
        <taxon>Pseudomonadati</taxon>
        <taxon>Pseudomonadota</taxon>
        <taxon>Gammaproteobacteria</taxon>
        <taxon>Lysobacterales</taxon>
        <taxon>Lysobacteraceae</taxon>
        <taxon>Novilysobacter</taxon>
    </lineage>
</organism>
<dbReference type="InterPro" id="IPR006683">
    <property type="entry name" value="Thioestr_dom"/>
</dbReference>
<dbReference type="SUPFAM" id="SSF54637">
    <property type="entry name" value="Thioesterase/thiol ester dehydrase-isomerase"/>
    <property type="match status" value="1"/>
</dbReference>
<dbReference type="InterPro" id="IPR029069">
    <property type="entry name" value="HotDog_dom_sf"/>
</dbReference>
<evidence type="ECO:0000259" key="5">
    <source>
        <dbReference type="PROSITE" id="PS51770"/>
    </source>
</evidence>
<evidence type="ECO:0000256" key="2">
    <source>
        <dbReference type="ARBA" id="ARBA00022801"/>
    </source>
</evidence>
<dbReference type="InterPro" id="IPR040170">
    <property type="entry name" value="Cytosol_ACT"/>
</dbReference>
<keyword evidence="7" id="KW-1185">Reference proteome</keyword>
<evidence type="ECO:0000256" key="3">
    <source>
        <dbReference type="PROSITE-ProRule" id="PRU01106"/>
    </source>
</evidence>
<dbReference type="PANTHER" id="PTHR11049">
    <property type="entry name" value="ACYL COENZYME A THIOESTER HYDROLASE"/>
    <property type="match status" value="1"/>
</dbReference>
<evidence type="ECO:0000256" key="1">
    <source>
        <dbReference type="ARBA" id="ARBA00010458"/>
    </source>
</evidence>
<accession>A0A7S6ULU3</accession>
<feature type="region of interest" description="Disordered" evidence="4">
    <location>
        <begin position="1"/>
        <end position="40"/>
    </location>
</feature>
<sequence length="177" mass="18510">MTGRSSTGGGVHRGRRTDPIGGRDAANPSLPGSQPGDFATRPATQARMTEIVFPDHTNHLGTLFGGQALAWMDKAAFIAASRYARCTVVTARSEQVDFHTAVNQGALVQLVARIVATGRTSLQVEVEMHSEDLHSGEALLATRGRFTMVALNAEGEPTPVSPLLSAGGADATTCSNP</sequence>
<protein>
    <submittedName>
        <fullName evidence="6">Acyl-CoA thioesterase</fullName>
    </submittedName>
</protein>
<dbReference type="CDD" id="cd03442">
    <property type="entry name" value="BFIT_BACH"/>
    <property type="match status" value="1"/>
</dbReference>
<dbReference type="PROSITE" id="PS51770">
    <property type="entry name" value="HOTDOG_ACOT"/>
    <property type="match status" value="1"/>
</dbReference>
<dbReference type="PANTHER" id="PTHR11049:SF24">
    <property type="entry name" value="CYTOSOLIC ACYL COENZYME A THIOESTER HYDROLASE"/>
    <property type="match status" value="1"/>
</dbReference>
<evidence type="ECO:0000256" key="4">
    <source>
        <dbReference type="SAM" id="MobiDB-lite"/>
    </source>
</evidence>
<keyword evidence="2 3" id="KW-0378">Hydrolase</keyword>